<reference evidence="1" key="1">
    <citation type="submission" date="2014-09" db="EMBL/GenBank/DDBJ databases">
        <authorList>
            <person name="Magalhaes I.L.F."/>
            <person name="Oliveira U."/>
            <person name="Santos F.R."/>
            <person name="Vidigal T.H.D.A."/>
            <person name="Brescovit A.D."/>
            <person name="Santos A.J."/>
        </authorList>
    </citation>
    <scope>NUCLEOTIDE SEQUENCE</scope>
    <source>
        <tissue evidence="1">Shoot tissue taken approximately 20 cm above the soil surface</tissue>
    </source>
</reference>
<name>A0A0A9BCL1_ARUDO</name>
<dbReference type="AlphaFoldDB" id="A0A0A9BCL1"/>
<accession>A0A0A9BCL1</accession>
<reference evidence="1" key="2">
    <citation type="journal article" date="2015" name="Data Brief">
        <title>Shoot transcriptome of the giant reed, Arundo donax.</title>
        <authorList>
            <person name="Barrero R.A."/>
            <person name="Guerrero F.D."/>
            <person name="Moolhuijzen P."/>
            <person name="Goolsby J.A."/>
            <person name="Tidwell J."/>
            <person name="Bellgard S.E."/>
            <person name="Bellgard M.I."/>
        </authorList>
    </citation>
    <scope>NUCLEOTIDE SEQUENCE</scope>
    <source>
        <tissue evidence="1">Shoot tissue taken approximately 20 cm above the soil surface</tissue>
    </source>
</reference>
<dbReference type="EMBL" id="GBRH01236211">
    <property type="protein sequence ID" value="JAD61684.1"/>
    <property type="molecule type" value="Transcribed_RNA"/>
</dbReference>
<proteinExistence type="predicted"/>
<organism evidence="1">
    <name type="scientific">Arundo donax</name>
    <name type="common">Giant reed</name>
    <name type="synonym">Donax arundinaceus</name>
    <dbReference type="NCBI Taxonomy" id="35708"/>
    <lineage>
        <taxon>Eukaryota</taxon>
        <taxon>Viridiplantae</taxon>
        <taxon>Streptophyta</taxon>
        <taxon>Embryophyta</taxon>
        <taxon>Tracheophyta</taxon>
        <taxon>Spermatophyta</taxon>
        <taxon>Magnoliopsida</taxon>
        <taxon>Liliopsida</taxon>
        <taxon>Poales</taxon>
        <taxon>Poaceae</taxon>
        <taxon>PACMAD clade</taxon>
        <taxon>Arundinoideae</taxon>
        <taxon>Arundineae</taxon>
        <taxon>Arundo</taxon>
    </lineage>
</organism>
<sequence>MLTNSIVEILRVHTVARLANKLIVLSLLIWEFRLLDRFRFVLFFRYCSYW</sequence>
<evidence type="ECO:0000313" key="1">
    <source>
        <dbReference type="EMBL" id="JAD61684.1"/>
    </source>
</evidence>
<protein>
    <submittedName>
        <fullName evidence="1">Uncharacterized protein</fullName>
    </submittedName>
</protein>